<sequence>MADPGPDVPFTRTVSKFSCAIAPPATRWTFSGRRVHGAVFPGSAPPSRRYGLDSLPQVVIGTILERVSRDDCFWRYVTAMHMAQSLSMVTERPLRIIPLSWLVSWERGSPPKVASEEAAEGLARFIRFTIDRDGMSKFERMSGRPQFNRERFDDKVFVVEREDVFGASLAMFKVGENEWPVWDTLTPPDLARCLVKPERPLSMLRYHSIDLASVTGITFFIYDRGILGIHGHSRARPYAMESYRFHQKTIRNLGTYCAWVYVPLPPGDTLRALGECRLHVDSSDTFERPSRIAFLNVQDRYPSTVVVLFDQLPSADDPRLDDWLYYEMAGTLHFWFNTSRDRMAVRGGTEIPQMDLWEEVPPEELLLMKQKEVGEDS</sequence>
<name>A0ACB7PC55_9PEZI</name>
<evidence type="ECO:0000313" key="2">
    <source>
        <dbReference type="Proteomes" id="UP000724584"/>
    </source>
</evidence>
<organism evidence="1 2">
    <name type="scientific">Chaetomium tenue</name>
    <dbReference type="NCBI Taxonomy" id="1854479"/>
    <lineage>
        <taxon>Eukaryota</taxon>
        <taxon>Fungi</taxon>
        <taxon>Dikarya</taxon>
        <taxon>Ascomycota</taxon>
        <taxon>Pezizomycotina</taxon>
        <taxon>Sordariomycetes</taxon>
        <taxon>Sordariomycetidae</taxon>
        <taxon>Sordariales</taxon>
        <taxon>Chaetomiaceae</taxon>
        <taxon>Chaetomium</taxon>
    </lineage>
</organism>
<reference evidence="1 2" key="1">
    <citation type="journal article" date="2021" name="Nat. Commun.">
        <title>Genetic determinants of endophytism in the Arabidopsis root mycobiome.</title>
        <authorList>
            <person name="Mesny F."/>
            <person name="Miyauchi S."/>
            <person name="Thiergart T."/>
            <person name="Pickel B."/>
            <person name="Atanasova L."/>
            <person name="Karlsson M."/>
            <person name="Huettel B."/>
            <person name="Barry K.W."/>
            <person name="Haridas S."/>
            <person name="Chen C."/>
            <person name="Bauer D."/>
            <person name="Andreopoulos W."/>
            <person name="Pangilinan J."/>
            <person name="LaButti K."/>
            <person name="Riley R."/>
            <person name="Lipzen A."/>
            <person name="Clum A."/>
            <person name="Drula E."/>
            <person name="Henrissat B."/>
            <person name="Kohler A."/>
            <person name="Grigoriev I.V."/>
            <person name="Martin F.M."/>
            <person name="Hacquard S."/>
        </authorList>
    </citation>
    <scope>NUCLEOTIDE SEQUENCE [LARGE SCALE GENOMIC DNA]</scope>
    <source>
        <strain evidence="1 2">MPI-SDFR-AT-0079</strain>
    </source>
</reference>
<dbReference type="Proteomes" id="UP000724584">
    <property type="component" value="Unassembled WGS sequence"/>
</dbReference>
<comment type="caution">
    <text evidence="1">The sequence shown here is derived from an EMBL/GenBank/DDBJ whole genome shotgun (WGS) entry which is preliminary data.</text>
</comment>
<keyword evidence="2" id="KW-1185">Reference proteome</keyword>
<dbReference type="EMBL" id="JAGIZQ010000004">
    <property type="protein sequence ID" value="KAH6632406.1"/>
    <property type="molecule type" value="Genomic_DNA"/>
</dbReference>
<gene>
    <name evidence="1" type="ORF">F5144DRAFT_490973</name>
</gene>
<accession>A0ACB7PC55</accession>
<protein>
    <submittedName>
        <fullName evidence="1">Uncharacterized protein</fullName>
    </submittedName>
</protein>
<proteinExistence type="predicted"/>
<evidence type="ECO:0000313" key="1">
    <source>
        <dbReference type="EMBL" id="KAH6632406.1"/>
    </source>
</evidence>